<evidence type="ECO:0000313" key="2">
    <source>
        <dbReference type="Proteomes" id="UP000195602"/>
    </source>
</evidence>
<sequence>MVALMKHSLDKVQSKDSLKFRVDTPSSDIRDIFSNGGGTPSGSIPLVTDPEVDDWWMQMLSVKPFLGKPVLYNSQPPPQHIASGNVDYNLNLDDFNIIFDSYQGEYKPT</sequence>
<dbReference type="AlphaFoldDB" id="A0AA91Q3K9"/>
<reference evidence="1 2" key="1">
    <citation type="submission" date="2017-04" db="EMBL/GenBank/DDBJ databases">
        <title>Draft genome of the yeast Clavispora lusitaniae type strain CBS 6936.</title>
        <authorList>
            <person name="Durrens P."/>
            <person name="Klopp C."/>
            <person name="Biteau N."/>
            <person name="Fitton-Ouhabi V."/>
            <person name="Dementhon K."/>
            <person name="Accoceberry I."/>
            <person name="Sherman D.J."/>
            <person name="Noel T."/>
        </authorList>
    </citation>
    <scope>NUCLEOTIDE SEQUENCE [LARGE SCALE GENOMIC DNA]</scope>
    <source>
        <strain evidence="1 2">CBS 6936</strain>
    </source>
</reference>
<name>A0AA91Q3K9_CLALS</name>
<comment type="caution">
    <text evidence="1">The sequence shown here is derived from an EMBL/GenBank/DDBJ whole genome shotgun (WGS) entry which is preliminary data.</text>
</comment>
<proteinExistence type="predicted"/>
<dbReference type="Proteomes" id="UP000195602">
    <property type="component" value="Unassembled WGS sequence"/>
</dbReference>
<organism evidence="1 2">
    <name type="scientific">Clavispora lusitaniae</name>
    <name type="common">Candida lusitaniae</name>
    <dbReference type="NCBI Taxonomy" id="36911"/>
    <lineage>
        <taxon>Eukaryota</taxon>
        <taxon>Fungi</taxon>
        <taxon>Dikarya</taxon>
        <taxon>Ascomycota</taxon>
        <taxon>Saccharomycotina</taxon>
        <taxon>Pichiomycetes</taxon>
        <taxon>Metschnikowiaceae</taxon>
        <taxon>Clavispora</taxon>
    </lineage>
</organism>
<gene>
    <name evidence="1" type="ORF">A9F13_01g00891</name>
</gene>
<dbReference type="EMBL" id="LYUB02000001">
    <property type="protein sequence ID" value="OVF10690.1"/>
    <property type="molecule type" value="Genomic_DNA"/>
</dbReference>
<evidence type="ECO:0000313" key="1">
    <source>
        <dbReference type="EMBL" id="OVF10690.1"/>
    </source>
</evidence>
<accession>A0AA91Q3K9</accession>
<dbReference type="KEGG" id="clus:A9F13_01g00891"/>
<protein>
    <submittedName>
        <fullName evidence="1">Uncharacterized protein</fullName>
    </submittedName>
</protein>